<evidence type="ECO:0000313" key="2">
    <source>
        <dbReference type="Proteomes" id="UP000054911"/>
    </source>
</evidence>
<organism evidence="1 2">
    <name type="scientific">Caballeronia pedi</name>
    <dbReference type="NCBI Taxonomy" id="1777141"/>
    <lineage>
        <taxon>Bacteria</taxon>
        <taxon>Pseudomonadati</taxon>
        <taxon>Pseudomonadota</taxon>
        <taxon>Betaproteobacteria</taxon>
        <taxon>Burkholderiales</taxon>
        <taxon>Burkholderiaceae</taxon>
        <taxon>Caballeronia</taxon>
    </lineage>
</organism>
<keyword evidence="2" id="KW-1185">Reference proteome</keyword>
<dbReference type="AlphaFoldDB" id="A0A158DC06"/>
<sequence>MELNTFRRWLYTLMKARAQRLLSMDRRLKH</sequence>
<proteinExistence type="predicted"/>
<protein>
    <submittedName>
        <fullName evidence="1">Uncharacterized protein</fullName>
    </submittedName>
</protein>
<accession>A0A158DC06</accession>
<reference evidence="1" key="1">
    <citation type="submission" date="2016-01" db="EMBL/GenBank/DDBJ databases">
        <authorList>
            <person name="Peeters C."/>
        </authorList>
    </citation>
    <scope>NUCLEOTIDE SEQUENCE [LARGE SCALE GENOMIC DNA]</scope>
    <source>
        <strain evidence="1">LMG 29323</strain>
    </source>
</reference>
<dbReference type="STRING" id="1777141.AWB80_06592"/>
<evidence type="ECO:0000313" key="1">
    <source>
        <dbReference type="EMBL" id="SAK91766.1"/>
    </source>
</evidence>
<name>A0A158DC06_9BURK</name>
<dbReference type="EMBL" id="FCOE02000035">
    <property type="protein sequence ID" value="SAK91766.1"/>
    <property type="molecule type" value="Genomic_DNA"/>
</dbReference>
<dbReference type="Proteomes" id="UP000054911">
    <property type="component" value="Unassembled WGS sequence"/>
</dbReference>
<comment type="caution">
    <text evidence="1">The sequence shown here is derived from an EMBL/GenBank/DDBJ whole genome shotgun (WGS) entry which is preliminary data.</text>
</comment>
<gene>
    <name evidence="1" type="ORF">AWB80_06592</name>
</gene>